<evidence type="ECO:0000256" key="2">
    <source>
        <dbReference type="ARBA" id="ARBA00023125"/>
    </source>
</evidence>
<dbReference type="InterPro" id="IPR050090">
    <property type="entry name" value="Tyrosine_recombinase_XerCD"/>
</dbReference>
<name>A0ABW4FTX6_9PSEU</name>
<dbReference type="Pfam" id="PF26003">
    <property type="entry name" value="Integrase_N_phage"/>
    <property type="match status" value="1"/>
</dbReference>
<dbReference type="Gene3D" id="1.10.150.130">
    <property type="match status" value="1"/>
</dbReference>
<evidence type="ECO:0000256" key="1">
    <source>
        <dbReference type="ARBA" id="ARBA00008857"/>
    </source>
</evidence>
<dbReference type="RefSeq" id="WP_343979271.1">
    <property type="nucleotide sequence ID" value="NZ_BAAAJG010000011.1"/>
</dbReference>
<comment type="caution">
    <text evidence="5">The sequence shown here is derived from an EMBL/GenBank/DDBJ whole genome shotgun (WGS) entry which is preliminary data.</text>
</comment>
<sequence length="410" mass="46055">MAGGIRKTPAGNWRAYWREPSGRQTSKTFGTKREATVFLAQMSAAASTGGYVSPHAGRVLFGDHAQQWMDSWNNEKTTHARDASIMRTHVLAQWGTWQLTKIDHLSIQTWITDLSRRLSPATVAECRRLTSAVLRSAVRNRLIAFNPCEDIKVQKRRRRDTDEQIIERTTFRRRLLPAVPDRHRGIVAVAGGCGLRWGEAAGLCIDALDLDRGTLRVIRTVIEVGGHTSFKPYPKSTAGRRTVPLPGWLVTILRKHIDRYPLGEADLIFANEVGGALRRTLFRSRIWRPSLVRAGMLGSVVPDGNAYLARWTATNGQRHRRHFTTEPAATKHVVHEQAGGLRFHDLRHSYATWLVDDGVPPNMVQRVMGHERSSTTLDLYTRRTEDSTRILQALDHEDPDDGAADAHVPA</sequence>
<dbReference type="PROSITE" id="PS51898">
    <property type="entry name" value="TYR_RECOMBINASE"/>
    <property type="match status" value="1"/>
</dbReference>
<evidence type="ECO:0000256" key="3">
    <source>
        <dbReference type="ARBA" id="ARBA00023172"/>
    </source>
</evidence>
<dbReference type="InterPro" id="IPR002104">
    <property type="entry name" value="Integrase_catalytic"/>
</dbReference>
<feature type="domain" description="Tyr recombinase" evidence="4">
    <location>
        <begin position="152"/>
        <end position="395"/>
    </location>
</feature>
<dbReference type="EMBL" id="JBHUCP010000026">
    <property type="protein sequence ID" value="MFD1533730.1"/>
    <property type="molecule type" value="Genomic_DNA"/>
</dbReference>
<proteinExistence type="inferred from homology"/>
<dbReference type="PANTHER" id="PTHR30349:SF64">
    <property type="entry name" value="PROPHAGE INTEGRASE INTD-RELATED"/>
    <property type="match status" value="1"/>
</dbReference>
<evidence type="ECO:0000313" key="6">
    <source>
        <dbReference type="Proteomes" id="UP001597145"/>
    </source>
</evidence>
<dbReference type="InterPro" id="IPR011010">
    <property type="entry name" value="DNA_brk_join_enz"/>
</dbReference>
<dbReference type="PANTHER" id="PTHR30349">
    <property type="entry name" value="PHAGE INTEGRASE-RELATED"/>
    <property type="match status" value="1"/>
</dbReference>
<dbReference type="InterPro" id="IPR013762">
    <property type="entry name" value="Integrase-like_cat_sf"/>
</dbReference>
<comment type="similarity">
    <text evidence="1">Belongs to the 'phage' integrase family.</text>
</comment>
<keyword evidence="2" id="KW-0238">DNA-binding</keyword>
<evidence type="ECO:0000313" key="5">
    <source>
        <dbReference type="EMBL" id="MFD1533730.1"/>
    </source>
</evidence>
<accession>A0ABW4FTX6</accession>
<dbReference type="Proteomes" id="UP001597145">
    <property type="component" value="Unassembled WGS sequence"/>
</dbReference>
<dbReference type="InterPro" id="IPR058717">
    <property type="entry name" value="Phage_L5_Integrase_N"/>
</dbReference>
<gene>
    <name evidence="5" type="ORF">ACFSCY_30350</name>
</gene>
<dbReference type="InterPro" id="IPR010998">
    <property type="entry name" value="Integrase_recombinase_N"/>
</dbReference>
<organism evidence="5 6">
    <name type="scientific">Pseudonocardia aurantiaca</name>
    <dbReference type="NCBI Taxonomy" id="75290"/>
    <lineage>
        <taxon>Bacteria</taxon>
        <taxon>Bacillati</taxon>
        <taxon>Actinomycetota</taxon>
        <taxon>Actinomycetes</taxon>
        <taxon>Pseudonocardiales</taxon>
        <taxon>Pseudonocardiaceae</taxon>
        <taxon>Pseudonocardia</taxon>
    </lineage>
</organism>
<evidence type="ECO:0000259" key="4">
    <source>
        <dbReference type="PROSITE" id="PS51898"/>
    </source>
</evidence>
<reference evidence="6" key="1">
    <citation type="journal article" date="2019" name="Int. J. Syst. Evol. Microbiol.">
        <title>The Global Catalogue of Microorganisms (GCM) 10K type strain sequencing project: providing services to taxonomists for standard genome sequencing and annotation.</title>
        <authorList>
            <consortium name="The Broad Institute Genomics Platform"/>
            <consortium name="The Broad Institute Genome Sequencing Center for Infectious Disease"/>
            <person name="Wu L."/>
            <person name="Ma J."/>
        </authorList>
    </citation>
    <scope>NUCLEOTIDE SEQUENCE [LARGE SCALE GENOMIC DNA]</scope>
    <source>
        <strain evidence="6">JCM 12165</strain>
    </source>
</reference>
<dbReference type="Pfam" id="PF00589">
    <property type="entry name" value="Phage_integrase"/>
    <property type="match status" value="1"/>
</dbReference>
<dbReference type="Gene3D" id="1.10.443.10">
    <property type="entry name" value="Intergrase catalytic core"/>
    <property type="match status" value="1"/>
</dbReference>
<dbReference type="CDD" id="cd01189">
    <property type="entry name" value="INT_ICEBs1_C_like"/>
    <property type="match status" value="1"/>
</dbReference>
<keyword evidence="3" id="KW-0233">DNA recombination</keyword>
<keyword evidence="6" id="KW-1185">Reference proteome</keyword>
<protein>
    <submittedName>
        <fullName evidence="5">Site-specific integrase</fullName>
    </submittedName>
</protein>
<dbReference type="SUPFAM" id="SSF56349">
    <property type="entry name" value="DNA breaking-rejoining enzymes"/>
    <property type="match status" value="1"/>
</dbReference>